<organism evidence="4 5">
    <name type="scientific">Leptothoe spongobia TAU-MAC 1115</name>
    <dbReference type="NCBI Taxonomy" id="1967444"/>
    <lineage>
        <taxon>Bacteria</taxon>
        <taxon>Bacillati</taxon>
        <taxon>Cyanobacteriota</taxon>
        <taxon>Cyanophyceae</taxon>
        <taxon>Nodosilineales</taxon>
        <taxon>Cymatolegaceae</taxon>
        <taxon>Leptothoe</taxon>
        <taxon>Leptothoe spongobia</taxon>
    </lineage>
</organism>
<dbReference type="EMBL" id="JADOES010000035">
    <property type="protein sequence ID" value="MBT9316907.1"/>
    <property type="molecule type" value="Genomic_DNA"/>
</dbReference>
<feature type="repeat" description="TPR" evidence="1">
    <location>
        <begin position="1017"/>
        <end position="1050"/>
    </location>
</feature>
<dbReference type="SMART" id="SM00028">
    <property type="entry name" value="TPR"/>
    <property type="match status" value="6"/>
</dbReference>
<comment type="caution">
    <text evidence="4">The sequence shown here is derived from an EMBL/GenBank/DDBJ whole genome shotgun (WGS) entry which is preliminary data.</text>
</comment>
<dbReference type="PROSITE" id="PS50005">
    <property type="entry name" value="TPR"/>
    <property type="match status" value="3"/>
</dbReference>
<dbReference type="InterPro" id="IPR019734">
    <property type="entry name" value="TPR_rpt"/>
</dbReference>
<feature type="compositionally biased region" description="Polar residues" evidence="2">
    <location>
        <begin position="853"/>
        <end position="869"/>
    </location>
</feature>
<reference evidence="4" key="2">
    <citation type="journal article" date="2021" name="Mar. Drugs">
        <title>Genome Reduction and Secondary Metabolism of the Marine Sponge-Associated Cyanobacterium Leptothoe.</title>
        <authorList>
            <person name="Konstantinou D."/>
            <person name="Popin R.V."/>
            <person name="Fewer D.P."/>
            <person name="Sivonen K."/>
            <person name="Gkelis S."/>
        </authorList>
    </citation>
    <scope>NUCLEOTIDE SEQUENCE</scope>
    <source>
        <strain evidence="4">TAU-MAC 1115</strain>
    </source>
</reference>
<feature type="region of interest" description="Disordered" evidence="2">
    <location>
        <begin position="751"/>
        <end position="817"/>
    </location>
</feature>
<reference evidence="4" key="1">
    <citation type="submission" date="2020-11" db="EMBL/GenBank/DDBJ databases">
        <authorList>
            <person name="Konstantinou D."/>
            <person name="Gkelis S."/>
            <person name="Popin R."/>
            <person name="Fewer D."/>
            <person name="Sivonen K."/>
        </authorList>
    </citation>
    <scope>NUCLEOTIDE SEQUENCE</scope>
    <source>
        <strain evidence="4">TAU-MAC 1115</strain>
    </source>
</reference>
<evidence type="ECO:0000259" key="3">
    <source>
        <dbReference type="SMART" id="SM00912"/>
    </source>
</evidence>
<dbReference type="RefSeq" id="WP_215609974.1">
    <property type="nucleotide sequence ID" value="NZ_JADOES010000035.1"/>
</dbReference>
<evidence type="ECO:0000256" key="2">
    <source>
        <dbReference type="SAM" id="MobiDB-lite"/>
    </source>
</evidence>
<proteinExistence type="predicted"/>
<evidence type="ECO:0000313" key="4">
    <source>
        <dbReference type="EMBL" id="MBT9316907.1"/>
    </source>
</evidence>
<dbReference type="InterPro" id="IPR024983">
    <property type="entry name" value="CHAT_dom"/>
</dbReference>
<dbReference type="Pfam" id="PF13176">
    <property type="entry name" value="TPR_7"/>
    <property type="match status" value="1"/>
</dbReference>
<dbReference type="Pfam" id="PF13424">
    <property type="entry name" value="TPR_12"/>
    <property type="match status" value="2"/>
</dbReference>
<feature type="region of interest" description="Disordered" evidence="2">
    <location>
        <begin position="638"/>
        <end position="662"/>
    </location>
</feature>
<feature type="compositionally biased region" description="Pro residues" evidence="2">
    <location>
        <begin position="757"/>
        <end position="767"/>
    </location>
</feature>
<gene>
    <name evidence="4" type="ORF">IXB50_15870</name>
</gene>
<feature type="compositionally biased region" description="Polar residues" evidence="2">
    <location>
        <begin position="638"/>
        <end position="651"/>
    </location>
</feature>
<dbReference type="SUPFAM" id="SSF51126">
    <property type="entry name" value="Pectin lyase-like"/>
    <property type="match status" value="1"/>
</dbReference>
<dbReference type="InterPro" id="IPR008638">
    <property type="entry name" value="FhaB/CdiA-like_TPS"/>
</dbReference>
<dbReference type="NCBIfam" id="TIGR01901">
    <property type="entry name" value="adhes_NPXG"/>
    <property type="match status" value="1"/>
</dbReference>
<name>A0A947DH15_9CYAN</name>
<dbReference type="SMART" id="SM00912">
    <property type="entry name" value="Haemagg_act"/>
    <property type="match status" value="1"/>
</dbReference>
<feature type="domain" description="Filamentous haemagglutinin FhaB/tRNA nuclease CdiA-like TPS" evidence="3">
    <location>
        <begin position="72"/>
        <end position="185"/>
    </location>
</feature>
<keyword evidence="1" id="KW-0802">TPR repeat</keyword>
<feature type="compositionally biased region" description="Pro residues" evidence="2">
    <location>
        <begin position="775"/>
        <end position="808"/>
    </location>
</feature>
<protein>
    <submittedName>
        <fullName evidence="4">CHAT domain-containing protein</fullName>
    </submittedName>
</protein>
<dbReference type="SUPFAM" id="SSF48452">
    <property type="entry name" value="TPR-like"/>
    <property type="match status" value="2"/>
</dbReference>
<evidence type="ECO:0000313" key="5">
    <source>
        <dbReference type="Proteomes" id="UP000717364"/>
    </source>
</evidence>
<feature type="repeat" description="TPR" evidence="1">
    <location>
        <begin position="977"/>
        <end position="1010"/>
    </location>
</feature>
<sequence>MLAATIALLDASVAALPNSIVTPPVLTDQLEVESLEDVSYLIEKTTLGPTDPAAPLFSSRQAESFMVAQAITPALDGTGTQVNQQGNQIDITAGTAVDQNLFHSFDQFELDAGQWATFFSSADIQNILARVVGGDLAVINGALGITGSEANLYLINPAGIIFGQNAILNLPASLMATSADGIGFGGSWFNALADNDYALLTGEPDALLFSNEQSGPLINTANLAVNPGETLALVGGSVVSTGSLSADNGQVVVQSVTGEKIIQLRRDDGLLTLEVEPLSEGPTDNATGGLTLLSLPELLTGGNDASAIGITVAADGAVNLIGSNQPLLNGDIVADRVEAGTTTLTSANNAYIGDVTTQTSAGGGPIIIEAINDIQVGGWDGPSTSSVLSNGGEIFVNSQQGNINTQNSLLNSSASDGQRGGDITLQALGDITAGDIVAAGGDINIYGIGSVSCSFFTVEACSIERDSNIDLKGTLDSTLAGQQGGNILIQGIGSIAVNDIFSGGGDIFIRSVYNFEGMTPEGINAADYCQFGLCLTYGGDIDTRDGHIDSTNSGSRGGDIALHAMTDISTADIKSGGGGISVFSQTGTIDTHLGILDSHRSDHEGGNIDINGGDIVSSSIRSGGGDISLNAFGLSDAPQQGNIDTQQGRLDSSSTTSSEGGDILFTSELPITTGDVVSGGGDITLQVNRTALFGEPGIYREGTIDARFSEANREADGHVSLNAPNLGDLSSNNPPDDIVVEPDKFEVVERFGDGPSPGDPPVIPPIPSSFAAPKPLLPGPPLPPVLPLPPDPPPLDPPPTPGFPPVPTPNIDVQRSSARDDEIELQADNKVLNINKTNERLIASRSETHNAAETDSAEDSPNQKQTSEGCGTGEQAIGCLAQQLTIARSNQDLDQERWLLGQLGNQFYLQGDYNQAIQHYEQRIALVDSQTDPLETILAMADLAATYSVVGAYLKAEDYYQQGLTMAQLLPDSAPESYLLNSLGMVYYAQRDYDRAIETQHYSLKIAQADEHTEQIGKTLNQLGLAYYAKTNYAKAIELQQQSLEIAQSLEDPQETGQVLENLGLAYYGLQDFNQAIVYHQKSLAIAQELGDRHGEARALTNLGDALYQAEDNQAAAAHLVAAIEIWESFRQGLGNHDLNRISIFETQETTYSTLQQVLVEAGQYDQALEFTERGRARAFVELLNRGGLHQGEQTVSPLERVSDTQAPDLRTIQAIARAQNATLVSYTVIKDVDERQGTRTLKDNEIYIWVVQPNGTVDWRHSDLDSLLGQDSSLSELIQASRCFTPSCWGNQRPIEGSRRSLNYPLLQLHQLLIDPIADLLPPDPNANVVFIPHDDLFLVPFAALQNEKGEYLIEHHTLRTAPSIQVLEFTRRHRLAANFADNGPVTPLVVGNPIMPAFSGKGDDLPWQLSPLPGAEVEAKAIAKLFQTDAIIGSQATEENVVEAMEQASTIHLATHGLLDYVETASMPGAIALTPGEHHDGLLTTQEIMKLDLNAALVVLSACNTGRGRINSDGVVGLSRALISTGVPRVVVSLWQVPDVATQDLMLDFYQQLQQTSDTAQALRQAMIMAIDKHPNPVNWAAFTLVGEGG</sequence>
<evidence type="ECO:0000256" key="1">
    <source>
        <dbReference type="PROSITE-ProRule" id="PRU00339"/>
    </source>
</evidence>
<dbReference type="Pfam" id="PF05860">
    <property type="entry name" value="TPS"/>
    <property type="match status" value="1"/>
</dbReference>
<dbReference type="Gene3D" id="2.160.20.10">
    <property type="entry name" value="Single-stranded right-handed beta-helix, Pectin lyase-like"/>
    <property type="match status" value="1"/>
</dbReference>
<accession>A0A947DH15</accession>
<dbReference type="Proteomes" id="UP000717364">
    <property type="component" value="Unassembled WGS sequence"/>
</dbReference>
<feature type="repeat" description="TPR" evidence="1">
    <location>
        <begin position="1057"/>
        <end position="1090"/>
    </location>
</feature>
<dbReference type="PANTHER" id="PTHR10098:SF108">
    <property type="entry name" value="TETRATRICOPEPTIDE REPEAT PROTEIN 28"/>
    <property type="match status" value="1"/>
</dbReference>
<dbReference type="InterPro" id="IPR011990">
    <property type="entry name" value="TPR-like_helical_dom_sf"/>
</dbReference>
<dbReference type="PANTHER" id="PTHR10098">
    <property type="entry name" value="RAPSYN-RELATED"/>
    <property type="match status" value="1"/>
</dbReference>
<dbReference type="InterPro" id="IPR011050">
    <property type="entry name" value="Pectin_lyase_fold/virulence"/>
</dbReference>
<dbReference type="InterPro" id="IPR012334">
    <property type="entry name" value="Pectin_lyas_fold"/>
</dbReference>
<feature type="region of interest" description="Disordered" evidence="2">
    <location>
        <begin position="844"/>
        <end position="871"/>
    </location>
</feature>
<dbReference type="Pfam" id="PF12770">
    <property type="entry name" value="CHAT"/>
    <property type="match status" value="1"/>
</dbReference>
<dbReference type="Gene3D" id="1.25.40.10">
    <property type="entry name" value="Tetratricopeptide repeat domain"/>
    <property type="match status" value="2"/>
</dbReference>
<keyword evidence="5" id="KW-1185">Reference proteome</keyword>